<evidence type="ECO:0000256" key="1">
    <source>
        <dbReference type="SAM" id="MobiDB-lite"/>
    </source>
</evidence>
<gene>
    <name evidence="2" type="ORF">BT67DRAFT_52526</name>
</gene>
<evidence type="ECO:0000313" key="2">
    <source>
        <dbReference type="EMBL" id="KAK4133501.1"/>
    </source>
</evidence>
<reference evidence="2" key="1">
    <citation type="journal article" date="2023" name="Mol. Phylogenet. Evol.">
        <title>Genome-scale phylogeny and comparative genomics of the fungal order Sordariales.</title>
        <authorList>
            <person name="Hensen N."/>
            <person name="Bonometti L."/>
            <person name="Westerberg I."/>
            <person name="Brannstrom I.O."/>
            <person name="Guillou S."/>
            <person name="Cros-Aarteil S."/>
            <person name="Calhoun S."/>
            <person name="Haridas S."/>
            <person name="Kuo A."/>
            <person name="Mondo S."/>
            <person name="Pangilinan J."/>
            <person name="Riley R."/>
            <person name="LaButti K."/>
            <person name="Andreopoulos B."/>
            <person name="Lipzen A."/>
            <person name="Chen C."/>
            <person name="Yan M."/>
            <person name="Daum C."/>
            <person name="Ng V."/>
            <person name="Clum A."/>
            <person name="Steindorff A."/>
            <person name="Ohm R.A."/>
            <person name="Martin F."/>
            <person name="Silar P."/>
            <person name="Natvig D.O."/>
            <person name="Lalanne C."/>
            <person name="Gautier V."/>
            <person name="Ament-Velasquez S.L."/>
            <person name="Kruys A."/>
            <person name="Hutchinson M.I."/>
            <person name="Powell A.J."/>
            <person name="Barry K."/>
            <person name="Miller A.N."/>
            <person name="Grigoriev I.V."/>
            <person name="Debuchy R."/>
            <person name="Gladieux P."/>
            <person name="Hiltunen Thoren M."/>
            <person name="Johannesson H."/>
        </authorList>
    </citation>
    <scope>NUCLEOTIDE SEQUENCE</scope>
    <source>
        <strain evidence="2">CBS 123565</strain>
    </source>
</reference>
<organism evidence="2 3">
    <name type="scientific">Trichocladium antarcticum</name>
    <dbReference type="NCBI Taxonomy" id="1450529"/>
    <lineage>
        <taxon>Eukaryota</taxon>
        <taxon>Fungi</taxon>
        <taxon>Dikarya</taxon>
        <taxon>Ascomycota</taxon>
        <taxon>Pezizomycotina</taxon>
        <taxon>Sordariomycetes</taxon>
        <taxon>Sordariomycetidae</taxon>
        <taxon>Sordariales</taxon>
        <taxon>Chaetomiaceae</taxon>
        <taxon>Trichocladium</taxon>
    </lineage>
</organism>
<feature type="compositionally biased region" description="Pro residues" evidence="1">
    <location>
        <begin position="63"/>
        <end position="79"/>
    </location>
</feature>
<dbReference type="Proteomes" id="UP001304895">
    <property type="component" value="Unassembled WGS sequence"/>
</dbReference>
<sequence>MQIRSGLLDIFDAGDRRLQVVDGPCCRYRSAAPAPLANPQLGLPAPQFIPSPQSHPSLTAAPPAIPAPPTTAGPQPSHPSRPAARVAGCRRRATHAIPNAQRRCGAPPSPAPQRGGDSEEPACSSRRRTARWRGARWRDSRRGRCCWAGSRRPRRAAHRSVCFDVASLTRPRRRWRLSRRGLRLLLRRWRRREWIPTRNRCGTRCRRNLWLRRGRPLRRGLGWPNLAGWGELSGHKTSTPTRGWF</sequence>
<feature type="region of interest" description="Disordered" evidence="1">
    <location>
        <begin position="43"/>
        <end position="126"/>
    </location>
</feature>
<comment type="caution">
    <text evidence="2">The sequence shown here is derived from an EMBL/GenBank/DDBJ whole genome shotgun (WGS) entry which is preliminary data.</text>
</comment>
<dbReference type="AlphaFoldDB" id="A0AAN6UKQ6"/>
<keyword evidence="3" id="KW-1185">Reference proteome</keyword>
<dbReference type="EMBL" id="MU853412">
    <property type="protein sequence ID" value="KAK4133501.1"/>
    <property type="molecule type" value="Genomic_DNA"/>
</dbReference>
<protein>
    <submittedName>
        <fullName evidence="2">Uncharacterized protein</fullName>
    </submittedName>
</protein>
<name>A0AAN6UKQ6_9PEZI</name>
<proteinExistence type="predicted"/>
<evidence type="ECO:0000313" key="3">
    <source>
        <dbReference type="Proteomes" id="UP001304895"/>
    </source>
</evidence>
<reference evidence="2" key="2">
    <citation type="submission" date="2023-05" db="EMBL/GenBank/DDBJ databases">
        <authorList>
            <consortium name="Lawrence Berkeley National Laboratory"/>
            <person name="Steindorff A."/>
            <person name="Hensen N."/>
            <person name="Bonometti L."/>
            <person name="Westerberg I."/>
            <person name="Brannstrom I.O."/>
            <person name="Guillou S."/>
            <person name="Cros-Aarteil S."/>
            <person name="Calhoun S."/>
            <person name="Haridas S."/>
            <person name="Kuo A."/>
            <person name="Mondo S."/>
            <person name="Pangilinan J."/>
            <person name="Riley R."/>
            <person name="Labutti K."/>
            <person name="Andreopoulos B."/>
            <person name="Lipzen A."/>
            <person name="Chen C."/>
            <person name="Yanf M."/>
            <person name="Daum C."/>
            <person name="Ng V."/>
            <person name="Clum A."/>
            <person name="Ohm R."/>
            <person name="Martin F."/>
            <person name="Silar P."/>
            <person name="Natvig D."/>
            <person name="Lalanne C."/>
            <person name="Gautier V."/>
            <person name="Ament-Velasquez S.L."/>
            <person name="Kruys A."/>
            <person name="Hutchinson M.I."/>
            <person name="Powell A.J."/>
            <person name="Barry K."/>
            <person name="Miller A.N."/>
            <person name="Grigoriev I.V."/>
            <person name="Debuchy R."/>
            <person name="Gladieux P."/>
            <person name="Thoren M.H."/>
            <person name="Johannesson H."/>
        </authorList>
    </citation>
    <scope>NUCLEOTIDE SEQUENCE</scope>
    <source>
        <strain evidence="2">CBS 123565</strain>
    </source>
</reference>
<accession>A0AAN6UKQ6</accession>